<dbReference type="GO" id="GO:0004536">
    <property type="term" value="F:DNA nuclease activity"/>
    <property type="evidence" value="ECO:0007669"/>
    <property type="project" value="InterPro"/>
</dbReference>
<dbReference type="InterPro" id="IPR032466">
    <property type="entry name" value="Metal_Hydrolase"/>
</dbReference>
<name>A0A0G0PXV5_9BACT</name>
<dbReference type="Proteomes" id="UP000034137">
    <property type="component" value="Unassembled WGS sequence"/>
</dbReference>
<dbReference type="PATRIC" id="fig|1618642.3.peg.426"/>
<reference evidence="4 5" key="1">
    <citation type="journal article" date="2015" name="Nature">
        <title>rRNA introns, odd ribosomes, and small enigmatic genomes across a large radiation of phyla.</title>
        <authorList>
            <person name="Brown C.T."/>
            <person name="Hug L.A."/>
            <person name="Thomas B.C."/>
            <person name="Sharon I."/>
            <person name="Castelle C.J."/>
            <person name="Singh A."/>
            <person name="Wilkins M.J."/>
            <person name="Williams K.H."/>
            <person name="Banfield J.F."/>
        </authorList>
    </citation>
    <scope>NUCLEOTIDE SEQUENCE [LARGE SCALE GENOMIC DNA]</scope>
</reference>
<proteinExistence type="predicted"/>
<dbReference type="InterPro" id="IPR015991">
    <property type="entry name" value="TatD/YcfH-like"/>
</dbReference>
<evidence type="ECO:0000256" key="1">
    <source>
        <dbReference type="ARBA" id="ARBA00022723"/>
    </source>
</evidence>
<sequence>MVDSKKTKINFMKYIDTHAHVNFNAYKEDADEVIKRSLEKGVGVVNVGSQYSTSVRAVEMAHRFENVWAVIGIHPLHLRKQNLSYQDSSELEATEIKTSGEEFDYKKYLELAKDEKVVAIGEVGLDYHHFEEGDDVEKLKQQQQEVLLKAIQLANEINKPIMLHCWDAYPDLLEILKKYPVEKKGIVHSFVGGYKTAKKFIELGYKIGLNGVITYTDDFSRLIKEISLEDIVLETDCPYLTPVPHKGERNEPYMVELVAKKISEVLEIDIEDVKKITSGNAIRVFGIKKESLL</sequence>
<dbReference type="SUPFAM" id="SSF51556">
    <property type="entry name" value="Metallo-dependent hydrolases"/>
    <property type="match status" value="1"/>
</dbReference>
<feature type="binding site" evidence="3">
    <location>
        <position position="188"/>
    </location>
    <ligand>
        <name>a divalent metal cation</name>
        <dbReference type="ChEBI" id="CHEBI:60240"/>
        <label>2</label>
    </ligand>
</feature>
<feature type="binding site" evidence="3">
    <location>
        <position position="236"/>
    </location>
    <ligand>
        <name>a divalent metal cation</name>
        <dbReference type="ChEBI" id="CHEBI:60240"/>
        <label>1</label>
    </ligand>
</feature>
<protein>
    <submittedName>
        <fullName evidence="4">Sec-independent protein tatd</fullName>
    </submittedName>
</protein>
<dbReference type="PIRSF" id="PIRSF005902">
    <property type="entry name" value="DNase_TatD"/>
    <property type="match status" value="1"/>
</dbReference>
<dbReference type="GO" id="GO:0005829">
    <property type="term" value="C:cytosol"/>
    <property type="evidence" value="ECO:0007669"/>
    <property type="project" value="TreeGrafter"/>
</dbReference>
<dbReference type="PROSITE" id="PS01091">
    <property type="entry name" value="TATD_3"/>
    <property type="match status" value="1"/>
</dbReference>
<dbReference type="Pfam" id="PF01026">
    <property type="entry name" value="TatD_DNase"/>
    <property type="match status" value="1"/>
</dbReference>
<dbReference type="AlphaFoldDB" id="A0A0G0PXV5"/>
<dbReference type="PANTHER" id="PTHR46124:SF2">
    <property type="entry name" value="D-AMINOACYL-TRNA DEACYLASE"/>
    <property type="match status" value="1"/>
</dbReference>
<dbReference type="PANTHER" id="PTHR46124">
    <property type="entry name" value="D-AMINOACYL-TRNA DEACYLASE"/>
    <property type="match status" value="1"/>
</dbReference>
<dbReference type="CDD" id="cd01310">
    <property type="entry name" value="TatD_DNAse"/>
    <property type="match status" value="1"/>
</dbReference>
<evidence type="ECO:0000313" key="4">
    <source>
        <dbReference type="EMBL" id="KKR32949.1"/>
    </source>
</evidence>
<dbReference type="PROSITE" id="PS01137">
    <property type="entry name" value="TATD_1"/>
    <property type="match status" value="1"/>
</dbReference>
<feature type="binding site" evidence="3">
    <location>
        <position position="18"/>
    </location>
    <ligand>
        <name>a divalent metal cation</name>
        <dbReference type="ChEBI" id="CHEBI:60240"/>
        <label>1</label>
    </ligand>
</feature>
<dbReference type="EMBL" id="LBXO01000018">
    <property type="protein sequence ID" value="KKR32949.1"/>
    <property type="molecule type" value="Genomic_DNA"/>
</dbReference>
<organism evidence="4 5">
    <name type="scientific">Candidatus Falkowbacteria bacterium GW2011_GWF2_39_8</name>
    <dbReference type="NCBI Taxonomy" id="1618642"/>
    <lineage>
        <taxon>Bacteria</taxon>
        <taxon>Candidatus Falkowiibacteriota</taxon>
    </lineage>
</organism>
<dbReference type="Gene3D" id="3.20.20.140">
    <property type="entry name" value="Metal-dependent hydrolases"/>
    <property type="match status" value="1"/>
</dbReference>
<feature type="binding site" evidence="3">
    <location>
        <position position="122"/>
    </location>
    <ligand>
        <name>a divalent metal cation</name>
        <dbReference type="ChEBI" id="CHEBI:60240"/>
        <label>1</label>
    </ligand>
</feature>
<dbReference type="GO" id="GO:0046872">
    <property type="term" value="F:metal ion binding"/>
    <property type="evidence" value="ECO:0007669"/>
    <property type="project" value="UniProtKB-KW"/>
</dbReference>
<keyword evidence="2" id="KW-0378">Hydrolase</keyword>
<dbReference type="GO" id="GO:0016788">
    <property type="term" value="F:hydrolase activity, acting on ester bonds"/>
    <property type="evidence" value="ECO:0007669"/>
    <property type="project" value="InterPro"/>
</dbReference>
<dbReference type="NCBIfam" id="TIGR00010">
    <property type="entry name" value="YchF/TatD family DNA exonuclease"/>
    <property type="match status" value="1"/>
</dbReference>
<feature type="binding site" evidence="3">
    <location>
        <position position="164"/>
    </location>
    <ligand>
        <name>a divalent metal cation</name>
        <dbReference type="ChEBI" id="CHEBI:60240"/>
        <label>2</label>
    </ligand>
</feature>
<evidence type="ECO:0000313" key="5">
    <source>
        <dbReference type="Proteomes" id="UP000034137"/>
    </source>
</evidence>
<comment type="caution">
    <text evidence="4">The sequence shown here is derived from an EMBL/GenBank/DDBJ whole genome shotgun (WGS) entry which is preliminary data.</text>
</comment>
<evidence type="ECO:0000256" key="2">
    <source>
        <dbReference type="ARBA" id="ARBA00022801"/>
    </source>
</evidence>
<dbReference type="InterPro" id="IPR001130">
    <property type="entry name" value="TatD-like"/>
</dbReference>
<feature type="binding site" evidence="3">
    <location>
        <position position="20"/>
    </location>
    <ligand>
        <name>a divalent metal cation</name>
        <dbReference type="ChEBI" id="CHEBI:60240"/>
        <label>1</label>
    </ligand>
</feature>
<accession>A0A0G0PXV5</accession>
<dbReference type="FunFam" id="3.20.20.140:FF:000005">
    <property type="entry name" value="TatD family hydrolase"/>
    <property type="match status" value="1"/>
</dbReference>
<evidence type="ECO:0000256" key="3">
    <source>
        <dbReference type="PIRSR" id="PIRSR005902-1"/>
    </source>
</evidence>
<dbReference type="InterPro" id="IPR018228">
    <property type="entry name" value="DNase_TatD-rel_CS"/>
</dbReference>
<gene>
    <name evidence="4" type="ORF">UT64_C0018G0012</name>
</gene>
<keyword evidence="1 3" id="KW-0479">Metal-binding</keyword>